<reference evidence="5 6" key="1">
    <citation type="submission" date="2014-08" db="EMBL/GenBank/DDBJ databases">
        <title>Whole genome shotgun sequence of Rhizobium rubi NBRC 13261.</title>
        <authorList>
            <person name="Katano-Makiyama Y."/>
            <person name="Hosoyama A."/>
            <person name="Hashimoto M."/>
            <person name="Hosoyama Y."/>
            <person name="Noguchi M."/>
            <person name="Tsuchikane K."/>
            <person name="Uohara A."/>
            <person name="Ohji S."/>
            <person name="Ichikawa N."/>
            <person name="Kimura A."/>
            <person name="Yamazoe A."/>
            <person name="Fujita N."/>
        </authorList>
    </citation>
    <scope>NUCLEOTIDE SEQUENCE [LARGE SCALE GENOMIC DNA]</scope>
    <source>
        <strain evidence="5 6">NBRC 13261</strain>
    </source>
</reference>
<dbReference type="PROSITE" id="PS01124">
    <property type="entry name" value="HTH_ARAC_FAMILY_2"/>
    <property type="match status" value="1"/>
</dbReference>
<dbReference type="InterPro" id="IPR009057">
    <property type="entry name" value="Homeodomain-like_sf"/>
</dbReference>
<evidence type="ECO:0000313" key="5">
    <source>
        <dbReference type="EMBL" id="GAK68595.1"/>
    </source>
</evidence>
<evidence type="ECO:0000256" key="1">
    <source>
        <dbReference type="ARBA" id="ARBA00023015"/>
    </source>
</evidence>
<dbReference type="GO" id="GO:0003700">
    <property type="term" value="F:DNA-binding transcription factor activity"/>
    <property type="evidence" value="ECO:0007669"/>
    <property type="project" value="InterPro"/>
</dbReference>
<dbReference type="Pfam" id="PF12833">
    <property type="entry name" value="HTH_18"/>
    <property type="match status" value="1"/>
</dbReference>
<name>A0A081CPJ9_9HYPH</name>
<dbReference type="Pfam" id="PF12625">
    <property type="entry name" value="Arabinose_bd"/>
    <property type="match status" value="1"/>
</dbReference>
<sequence length="346" mass="39032">MKSVDTRYMTANIPIFLIRSLVKTLGDFNLDASRLFVGLGLTIDDLDDPACRVSFRQGREAIFRATQMAKGHALGLETGFREKITSVGFVGYAMLTAPTVGEAVKLGLQFQRDTGSMLEFDTRPTKEGIIVTATSRFHDPEIYTFLVEEAFASFMGIAVGLVGEEFRPLKVNFAYPPPTHAAAYHRVFGCAVEFGQMENAFLYDPVWYKRPLATADPFTHRQILEFMAFNRTRSREAAEITESVERVLRQKLQDRITIAKVARALGMSERTLRRRLAENDVSFQSLLDGLRKNRALELLANPQMSVEQIAFAAGFTDPHNFRRAFRRWTGTTPGAMRSHMSSIWPE</sequence>
<dbReference type="AlphaFoldDB" id="A0A081CPJ9"/>
<dbReference type="OrthoDB" id="9805730at2"/>
<proteinExistence type="predicted"/>
<protein>
    <submittedName>
        <fullName evidence="5">Putative AraC family transcriptional regulator</fullName>
    </submittedName>
</protein>
<gene>
    <name evidence="5" type="ORF">RRU01S_01_00220</name>
</gene>
<dbReference type="EMBL" id="BBJU01000001">
    <property type="protein sequence ID" value="GAK68595.1"/>
    <property type="molecule type" value="Genomic_DNA"/>
</dbReference>
<keyword evidence="3" id="KW-0804">Transcription</keyword>
<evidence type="ECO:0000256" key="2">
    <source>
        <dbReference type="ARBA" id="ARBA00023125"/>
    </source>
</evidence>
<keyword evidence="1" id="KW-0805">Transcription regulation</keyword>
<dbReference type="GO" id="GO:0005829">
    <property type="term" value="C:cytosol"/>
    <property type="evidence" value="ECO:0007669"/>
    <property type="project" value="TreeGrafter"/>
</dbReference>
<comment type="caution">
    <text evidence="5">The sequence shown here is derived from an EMBL/GenBank/DDBJ whole genome shotgun (WGS) entry which is preliminary data.</text>
</comment>
<dbReference type="SUPFAM" id="SSF46689">
    <property type="entry name" value="Homeodomain-like"/>
    <property type="match status" value="1"/>
</dbReference>
<dbReference type="eggNOG" id="COG2207">
    <property type="taxonomic scope" value="Bacteria"/>
</dbReference>
<dbReference type="SMART" id="SM00342">
    <property type="entry name" value="HTH_ARAC"/>
    <property type="match status" value="1"/>
</dbReference>
<dbReference type="InterPro" id="IPR018060">
    <property type="entry name" value="HTH_AraC"/>
</dbReference>
<dbReference type="Proteomes" id="UP000028701">
    <property type="component" value="Unassembled WGS sequence"/>
</dbReference>
<keyword evidence="2" id="KW-0238">DNA-binding</keyword>
<evidence type="ECO:0000259" key="4">
    <source>
        <dbReference type="PROSITE" id="PS01124"/>
    </source>
</evidence>
<dbReference type="PANTHER" id="PTHR47894:SF1">
    <property type="entry name" value="HTH-TYPE TRANSCRIPTIONAL REGULATOR VQSM"/>
    <property type="match status" value="1"/>
</dbReference>
<accession>A0A081CPJ9</accession>
<evidence type="ECO:0000313" key="6">
    <source>
        <dbReference type="Proteomes" id="UP000028701"/>
    </source>
</evidence>
<feature type="domain" description="HTH araC/xylS-type" evidence="4">
    <location>
        <begin position="242"/>
        <end position="339"/>
    </location>
</feature>
<dbReference type="Gene3D" id="1.10.10.60">
    <property type="entry name" value="Homeodomain-like"/>
    <property type="match status" value="1"/>
</dbReference>
<organism evidence="5 6">
    <name type="scientific">Agrobacterium rubi TR3 = NBRC 13261</name>
    <dbReference type="NCBI Taxonomy" id="1368415"/>
    <lineage>
        <taxon>Bacteria</taxon>
        <taxon>Pseudomonadati</taxon>
        <taxon>Pseudomonadota</taxon>
        <taxon>Alphaproteobacteria</taxon>
        <taxon>Hyphomicrobiales</taxon>
        <taxon>Rhizobiaceae</taxon>
        <taxon>Rhizobium/Agrobacterium group</taxon>
        <taxon>Agrobacterium</taxon>
    </lineage>
</organism>
<evidence type="ECO:0000256" key="3">
    <source>
        <dbReference type="ARBA" id="ARBA00023163"/>
    </source>
</evidence>
<dbReference type="InterPro" id="IPR032687">
    <property type="entry name" value="AraC-type_N"/>
</dbReference>
<dbReference type="GO" id="GO:0000976">
    <property type="term" value="F:transcription cis-regulatory region binding"/>
    <property type="evidence" value="ECO:0007669"/>
    <property type="project" value="TreeGrafter"/>
</dbReference>
<dbReference type="RefSeq" id="WP_045228213.1">
    <property type="nucleotide sequence ID" value="NZ_BBJU01000001.1"/>
</dbReference>
<dbReference type="PANTHER" id="PTHR47894">
    <property type="entry name" value="HTH-TYPE TRANSCRIPTIONAL REGULATOR GADX"/>
    <property type="match status" value="1"/>
</dbReference>